<accession>A0A2M7RKP3</accession>
<name>A0A2M7RKP3_9BACT</name>
<protein>
    <recommendedName>
        <fullName evidence="1">Transposase IS200-like domain-containing protein</fullName>
    </recommendedName>
</protein>
<dbReference type="GO" id="GO:0006313">
    <property type="term" value="P:DNA transposition"/>
    <property type="evidence" value="ECO:0007669"/>
    <property type="project" value="InterPro"/>
</dbReference>
<dbReference type="InterPro" id="IPR036515">
    <property type="entry name" value="Transposase_17_sf"/>
</dbReference>
<feature type="domain" description="Transposase IS200-like" evidence="1">
    <location>
        <begin position="6"/>
        <end position="130"/>
    </location>
</feature>
<evidence type="ECO:0000313" key="2">
    <source>
        <dbReference type="EMBL" id="PIY97152.1"/>
    </source>
</evidence>
<comment type="caution">
    <text evidence="2">The sequence shown here is derived from an EMBL/GenBank/DDBJ whole genome shotgun (WGS) entry which is preliminary data.</text>
</comment>
<dbReference type="Gene3D" id="3.30.70.1290">
    <property type="entry name" value="Transposase IS200-like"/>
    <property type="match status" value="1"/>
</dbReference>
<dbReference type="AlphaFoldDB" id="A0A2M7RKP3"/>
<dbReference type="PANTHER" id="PTHR36966">
    <property type="entry name" value="REP-ASSOCIATED TYROSINE TRANSPOSASE"/>
    <property type="match status" value="1"/>
</dbReference>
<dbReference type="SUPFAM" id="SSF143422">
    <property type="entry name" value="Transposase IS200-like"/>
    <property type="match status" value="1"/>
</dbReference>
<dbReference type="PANTHER" id="PTHR36966:SF1">
    <property type="entry name" value="REP-ASSOCIATED TYROSINE TRANSPOSASE"/>
    <property type="match status" value="1"/>
</dbReference>
<evidence type="ECO:0000259" key="1">
    <source>
        <dbReference type="SMART" id="SM01321"/>
    </source>
</evidence>
<sequence>MREIIIPNHFNAGKLKGCDILSFQIMPEHVHLMAWKIYPDHIDNVDRTLENVRSVLKTNVNSSPKSTLSRVRTITRIRSDSFNISNLLQSIKGNFSREIHQGNIWQKRFYTRIINNQKYLQTIIEYIKQNPVKSELPEKYHKMPYQYFSWPAIRKLF</sequence>
<gene>
    <name evidence="2" type="ORF">COY66_00910</name>
</gene>
<dbReference type="GO" id="GO:0043565">
    <property type="term" value="F:sequence-specific DNA binding"/>
    <property type="evidence" value="ECO:0007669"/>
    <property type="project" value="TreeGrafter"/>
</dbReference>
<dbReference type="Proteomes" id="UP000230779">
    <property type="component" value="Unassembled WGS sequence"/>
</dbReference>
<reference evidence="2 3" key="1">
    <citation type="submission" date="2017-09" db="EMBL/GenBank/DDBJ databases">
        <title>Depth-based differentiation of microbial function through sediment-hosted aquifers and enrichment of novel symbionts in the deep terrestrial subsurface.</title>
        <authorList>
            <person name="Probst A.J."/>
            <person name="Ladd B."/>
            <person name="Jarett J.K."/>
            <person name="Geller-Mcgrath D.E."/>
            <person name="Sieber C.M."/>
            <person name="Emerson J.B."/>
            <person name="Anantharaman K."/>
            <person name="Thomas B.C."/>
            <person name="Malmstrom R."/>
            <person name="Stieglmeier M."/>
            <person name="Klingl A."/>
            <person name="Woyke T."/>
            <person name="Ryan C.M."/>
            <person name="Banfield J.F."/>
        </authorList>
    </citation>
    <scope>NUCLEOTIDE SEQUENCE [LARGE SCALE GENOMIC DNA]</scope>
    <source>
        <strain evidence="2">CG_4_10_14_0_8_um_filter_42_10</strain>
    </source>
</reference>
<dbReference type="GO" id="GO:0004803">
    <property type="term" value="F:transposase activity"/>
    <property type="evidence" value="ECO:0007669"/>
    <property type="project" value="InterPro"/>
</dbReference>
<proteinExistence type="predicted"/>
<organism evidence="2 3">
    <name type="scientific">Candidatus Kerfeldbacteria bacterium CG_4_10_14_0_8_um_filter_42_10</name>
    <dbReference type="NCBI Taxonomy" id="2014248"/>
    <lineage>
        <taxon>Bacteria</taxon>
        <taxon>Candidatus Kerfeldiibacteriota</taxon>
    </lineage>
</organism>
<dbReference type="InterPro" id="IPR052715">
    <property type="entry name" value="RAYT_transposase"/>
</dbReference>
<dbReference type="EMBL" id="PFMD01000010">
    <property type="protein sequence ID" value="PIY97152.1"/>
    <property type="molecule type" value="Genomic_DNA"/>
</dbReference>
<dbReference type="SMART" id="SM01321">
    <property type="entry name" value="Y1_Tnp"/>
    <property type="match status" value="1"/>
</dbReference>
<evidence type="ECO:0000313" key="3">
    <source>
        <dbReference type="Proteomes" id="UP000230779"/>
    </source>
</evidence>
<dbReference type="InterPro" id="IPR002686">
    <property type="entry name" value="Transposase_17"/>
</dbReference>